<dbReference type="Proteomes" id="UP001595846">
    <property type="component" value="Unassembled WGS sequence"/>
</dbReference>
<dbReference type="InterPro" id="IPR036388">
    <property type="entry name" value="WH-like_DNA-bd_sf"/>
</dbReference>
<dbReference type="EMBL" id="JBHSAQ010000010">
    <property type="protein sequence ID" value="MFC3959186.1"/>
    <property type="molecule type" value="Genomic_DNA"/>
</dbReference>
<sequence length="174" mass="19513">MPEDAPLDVNERVEAEWVEETTPFERVREVMKRTYDPQPVSDIASRARTSENTARKHLDQLAGEGFVVETAIPDERGACYERSSESLVLEQANRIRAEVDTATLTTRVAEMQQTVQTYREEFDAESPEDAVLSNSGIDTETVQAWQTTRRNLSFARVALAVSAAEEDLHASQVP</sequence>
<evidence type="ECO:0008006" key="3">
    <source>
        <dbReference type="Google" id="ProtNLM"/>
    </source>
</evidence>
<dbReference type="SUPFAM" id="SSF46785">
    <property type="entry name" value="Winged helix' DNA-binding domain"/>
    <property type="match status" value="1"/>
</dbReference>
<evidence type="ECO:0000313" key="2">
    <source>
        <dbReference type="Proteomes" id="UP001595846"/>
    </source>
</evidence>
<comment type="caution">
    <text evidence="1">The sequence shown here is derived from an EMBL/GenBank/DDBJ whole genome shotgun (WGS) entry which is preliminary data.</text>
</comment>
<proteinExistence type="predicted"/>
<dbReference type="Pfam" id="PF24033">
    <property type="entry name" value="DUF7342"/>
    <property type="match status" value="1"/>
</dbReference>
<dbReference type="InterPro" id="IPR055766">
    <property type="entry name" value="DUF7342"/>
</dbReference>
<protein>
    <recommendedName>
        <fullName evidence="3">Transcriptional regulator</fullName>
    </recommendedName>
</protein>
<evidence type="ECO:0000313" key="1">
    <source>
        <dbReference type="EMBL" id="MFC3959186.1"/>
    </source>
</evidence>
<dbReference type="RefSeq" id="WP_256533418.1">
    <property type="nucleotide sequence ID" value="NZ_CP101824.1"/>
</dbReference>
<dbReference type="InterPro" id="IPR036390">
    <property type="entry name" value="WH_DNA-bd_sf"/>
</dbReference>
<organism evidence="1 2">
    <name type="scientific">Halovivax cerinus</name>
    <dbReference type="NCBI Taxonomy" id="1487865"/>
    <lineage>
        <taxon>Archaea</taxon>
        <taxon>Methanobacteriati</taxon>
        <taxon>Methanobacteriota</taxon>
        <taxon>Stenosarchaea group</taxon>
        <taxon>Halobacteria</taxon>
        <taxon>Halobacteriales</taxon>
        <taxon>Natrialbaceae</taxon>
        <taxon>Halovivax</taxon>
    </lineage>
</organism>
<keyword evidence="2" id="KW-1185">Reference proteome</keyword>
<dbReference type="Gene3D" id="1.10.10.10">
    <property type="entry name" value="Winged helix-like DNA-binding domain superfamily/Winged helix DNA-binding domain"/>
    <property type="match status" value="1"/>
</dbReference>
<dbReference type="GeneID" id="73902546"/>
<reference evidence="1 2" key="1">
    <citation type="journal article" date="2019" name="Int. J. Syst. Evol. Microbiol.">
        <title>The Global Catalogue of Microorganisms (GCM) 10K type strain sequencing project: providing services to taxonomists for standard genome sequencing and annotation.</title>
        <authorList>
            <consortium name="The Broad Institute Genomics Platform"/>
            <consortium name="The Broad Institute Genome Sequencing Center for Infectious Disease"/>
            <person name="Wu L."/>
            <person name="Ma J."/>
        </authorList>
    </citation>
    <scope>NUCLEOTIDE SEQUENCE [LARGE SCALE GENOMIC DNA]</scope>
    <source>
        <strain evidence="1 2">IBRC-M 10256</strain>
    </source>
</reference>
<gene>
    <name evidence="1" type="ORF">ACFOUR_12500</name>
</gene>
<name>A0ABD5NQA3_9EURY</name>
<dbReference type="AlphaFoldDB" id="A0ABD5NQA3"/>
<accession>A0ABD5NQA3</accession>